<name>A0A8S1AW34_ARCPL</name>
<dbReference type="AlphaFoldDB" id="A0A8S1AW34"/>
<organism evidence="1 2">
    <name type="scientific">Arctia plantaginis</name>
    <name type="common">Wood tiger moth</name>
    <name type="synonym">Phalaena plantaginis</name>
    <dbReference type="NCBI Taxonomy" id="874455"/>
    <lineage>
        <taxon>Eukaryota</taxon>
        <taxon>Metazoa</taxon>
        <taxon>Ecdysozoa</taxon>
        <taxon>Arthropoda</taxon>
        <taxon>Hexapoda</taxon>
        <taxon>Insecta</taxon>
        <taxon>Pterygota</taxon>
        <taxon>Neoptera</taxon>
        <taxon>Endopterygota</taxon>
        <taxon>Lepidoptera</taxon>
        <taxon>Glossata</taxon>
        <taxon>Ditrysia</taxon>
        <taxon>Noctuoidea</taxon>
        <taxon>Erebidae</taxon>
        <taxon>Arctiinae</taxon>
        <taxon>Arctia</taxon>
    </lineage>
</organism>
<keyword evidence="2" id="KW-1185">Reference proteome</keyword>
<proteinExistence type="predicted"/>
<evidence type="ECO:0000313" key="2">
    <source>
        <dbReference type="Proteomes" id="UP000494106"/>
    </source>
</evidence>
<evidence type="ECO:0000313" key="1">
    <source>
        <dbReference type="EMBL" id="CAB3249531.1"/>
    </source>
</evidence>
<protein>
    <submittedName>
        <fullName evidence="1">Uncharacterized protein</fullName>
    </submittedName>
</protein>
<accession>A0A8S1AW34</accession>
<dbReference type="Proteomes" id="UP000494106">
    <property type="component" value="Unassembled WGS sequence"/>
</dbReference>
<dbReference type="EMBL" id="CADEBC010000540">
    <property type="protein sequence ID" value="CAB3249531.1"/>
    <property type="molecule type" value="Genomic_DNA"/>
</dbReference>
<gene>
    <name evidence="1" type="ORF">APLA_LOCUS12100</name>
</gene>
<comment type="caution">
    <text evidence="1">The sequence shown here is derived from an EMBL/GenBank/DDBJ whole genome shotgun (WGS) entry which is preliminary data.</text>
</comment>
<sequence>MANALLNMSVEHNVSITQKYLDHSHTQMECDSVHATIERKLKNREIHVPSDFISVTKEARKKPTPYEAIHVDHSFVKDYSDKSTWRYSSIRPGRKDGDPVVVDIRALSYNPAGTIAYKINFDDDWTDLPIRPKTLRSINYSNLHSAPIPIASTKFNHLQQLKDVLPRDCHLFYDNLPHV</sequence>
<reference evidence="1 2" key="1">
    <citation type="submission" date="2020-04" db="EMBL/GenBank/DDBJ databases">
        <authorList>
            <person name="Wallbank WR R."/>
            <person name="Pardo Diaz C."/>
            <person name="Kozak K."/>
            <person name="Martin S."/>
            <person name="Jiggins C."/>
            <person name="Moest M."/>
            <person name="Warren A I."/>
            <person name="Byers J.R.P. K."/>
            <person name="Montejo-Kovacevich G."/>
            <person name="Yen C E."/>
        </authorList>
    </citation>
    <scope>NUCLEOTIDE SEQUENCE [LARGE SCALE GENOMIC DNA]</scope>
</reference>
<dbReference type="OrthoDB" id="7367179at2759"/>